<dbReference type="SUPFAM" id="SSF56784">
    <property type="entry name" value="HAD-like"/>
    <property type="match status" value="1"/>
</dbReference>
<dbReference type="Gene3D" id="1.10.150.450">
    <property type="match status" value="1"/>
</dbReference>
<sequence>MPPPVLCATFNAMQTKDVPQTPPPHPQQVETWLFDLDNTLYPASCRLFDQIDRRMGLFIEQRFGLSSEAARHMQKSFFHTHGTTLRGLMTEHAVDPADYLDFVHDIDLSGLEADSRLDAALSALPGRKVIFTNADTGHAERVLDRLALAHHFEAIFDIRAAEFVPKPDEGPYDRLLERHGLAAERTVFFEDSARNLKPAHARGMTTVWVRHEANWSAPPAEDDYIHHRTDDLTAWLQALHARNG</sequence>
<dbReference type="Gene3D" id="3.40.50.1000">
    <property type="entry name" value="HAD superfamily/HAD-like"/>
    <property type="match status" value="1"/>
</dbReference>
<reference evidence="2" key="1">
    <citation type="journal article" date="2019" name="Int. J. Syst. Evol. Microbiol.">
        <title>The Global Catalogue of Microorganisms (GCM) 10K type strain sequencing project: providing services to taxonomists for standard genome sequencing and annotation.</title>
        <authorList>
            <consortium name="The Broad Institute Genomics Platform"/>
            <consortium name="The Broad Institute Genome Sequencing Center for Infectious Disease"/>
            <person name="Wu L."/>
            <person name="Ma J."/>
        </authorList>
    </citation>
    <scope>NUCLEOTIDE SEQUENCE [LARGE SCALE GENOMIC DNA]</scope>
    <source>
        <strain evidence="2">CECT 8472</strain>
    </source>
</reference>
<dbReference type="SFLD" id="SFLDS00003">
    <property type="entry name" value="Haloacid_Dehalogenase"/>
    <property type="match status" value="1"/>
</dbReference>
<dbReference type="NCBIfam" id="TIGR01993">
    <property type="entry name" value="Pyr-5-nucltdase"/>
    <property type="match status" value="1"/>
</dbReference>
<dbReference type="SFLD" id="SFLDG01129">
    <property type="entry name" value="C1.5:_HAD__Beta-PGM__Phosphata"/>
    <property type="match status" value="1"/>
</dbReference>
<dbReference type="InterPro" id="IPR023214">
    <property type="entry name" value="HAD_sf"/>
</dbReference>
<dbReference type="CDD" id="cd02604">
    <property type="entry name" value="HAD_5NT"/>
    <property type="match status" value="1"/>
</dbReference>
<organism evidence="1 2">
    <name type="scientific">Fodinicurvata halophila</name>
    <dbReference type="NCBI Taxonomy" id="1419723"/>
    <lineage>
        <taxon>Bacteria</taxon>
        <taxon>Pseudomonadati</taxon>
        <taxon>Pseudomonadota</taxon>
        <taxon>Alphaproteobacteria</taxon>
        <taxon>Rhodospirillales</taxon>
        <taxon>Rhodovibrionaceae</taxon>
        <taxon>Fodinicurvata</taxon>
    </lineage>
</organism>
<dbReference type="RefSeq" id="WP_382420935.1">
    <property type="nucleotide sequence ID" value="NZ_JBHSCW010000001.1"/>
</dbReference>
<dbReference type="Proteomes" id="UP001595799">
    <property type="component" value="Unassembled WGS sequence"/>
</dbReference>
<evidence type="ECO:0000313" key="2">
    <source>
        <dbReference type="Proteomes" id="UP001595799"/>
    </source>
</evidence>
<keyword evidence="2" id="KW-1185">Reference proteome</keyword>
<dbReference type="Pfam" id="PF00702">
    <property type="entry name" value="Hydrolase"/>
    <property type="match status" value="1"/>
</dbReference>
<dbReference type="InterPro" id="IPR036412">
    <property type="entry name" value="HAD-like_sf"/>
</dbReference>
<dbReference type="SFLD" id="SFLDG01132">
    <property type="entry name" value="C1.5.3:_5'-Nucleotidase_Like"/>
    <property type="match status" value="1"/>
</dbReference>
<dbReference type="NCBIfam" id="TIGR01509">
    <property type="entry name" value="HAD-SF-IA-v3"/>
    <property type="match status" value="1"/>
</dbReference>
<protein>
    <submittedName>
        <fullName evidence="1">Pyrimidine 5'-nucleotidase</fullName>
    </submittedName>
</protein>
<dbReference type="InterPro" id="IPR010237">
    <property type="entry name" value="Pyr-5-nucltdase"/>
</dbReference>
<comment type="caution">
    <text evidence="1">The sequence shown here is derived from an EMBL/GenBank/DDBJ whole genome shotgun (WGS) entry which is preliminary data.</text>
</comment>
<dbReference type="EMBL" id="JBHSCW010000001">
    <property type="protein sequence ID" value="MFC4350602.1"/>
    <property type="molecule type" value="Genomic_DNA"/>
</dbReference>
<accession>A0ABV8UH41</accession>
<proteinExistence type="predicted"/>
<evidence type="ECO:0000313" key="1">
    <source>
        <dbReference type="EMBL" id="MFC4350602.1"/>
    </source>
</evidence>
<dbReference type="InterPro" id="IPR006439">
    <property type="entry name" value="HAD-SF_hydro_IA"/>
</dbReference>
<dbReference type="PANTHER" id="PTHR12725">
    <property type="entry name" value="HALOACID DEHALOGENASE-LIKE HYDROLASE"/>
    <property type="match status" value="1"/>
</dbReference>
<gene>
    <name evidence="1" type="ORF">ACFOW6_03485</name>
</gene>
<dbReference type="PANTHER" id="PTHR12725:SF117">
    <property type="entry name" value="HALOACID DEHALOGENASE-LIKE HYDROLASE"/>
    <property type="match status" value="1"/>
</dbReference>
<name>A0ABV8UH41_9PROT</name>